<dbReference type="Pfam" id="PF01562">
    <property type="entry name" value="Pep_M12B_propep"/>
    <property type="match status" value="1"/>
</dbReference>
<dbReference type="AlphaFoldDB" id="A0A8J4WW72"/>
<feature type="disulfide bond" evidence="10">
    <location>
        <begin position="436"/>
        <end position="456"/>
    </location>
</feature>
<keyword evidence="5" id="KW-0378">Hydrolase</keyword>
<dbReference type="Pfam" id="PF01421">
    <property type="entry name" value="Reprolysin"/>
    <property type="match status" value="1"/>
</dbReference>
<dbReference type="FunFam" id="4.10.70.10:FF:000001">
    <property type="entry name" value="Disintegrin and metalloproteinase domain-containing protein 22"/>
    <property type="match status" value="1"/>
</dbReference>
<evidence type="ECO:0000256" key="2">
    <source>
        <dbReference type="ARBA" id="ARBA00004479"/>
    </source>
</evidence>
<reference evidence="18" key="1">
    <citation type="submission" date="2020-07" db="EMBL/GenBank/DDBJ databases">
        <title>Clarias magur genome sequencing, assembly and annotation.</title>
        <authorList>
            <person name="Kushwaha B."/>
            <person name="Kumar R."/>
            <person name="Das P."/>
            <person name="Joshi C.G."/>
            <person name="Kumar D."/>
            <person name="Nagpure N.S."/>
            <person name="Pandey M."/>
            <person name="Agarwal S."/>
            <person name="Srivastava S."/>
            <person name="Singh M."/>
            <person name="Sahoo L."/>
            <person name="Jayasankar P."/>
            <person name="Meher P.K."/>
            <person name="Koringa P.G."/>
            <person name="Iquebal M.A."/>
            <person name="Das S.P."/>
            <person name="Bit A."/>
            <person name="Patnaik S."/>
            <person name="Patel N."/>
            <person name="Shah T.M."/>
            <person name="Hinsu A."/>
            <person name="Jena J.K."/>
        </authorList>
    </citation>
    <scope>NUCLEOTIDE SEQUENCE</scope>
    <source>
        <strain evidence="18">CIFAMagur01</strain>
        <tissue evidence="18">Testis</tissue>
    </source>
</reference>
<evidence type="ECO:0000256" key="7">
    <source>
        <dbReference type="ARBA" id="ARBA00022989"/>
    </source>
</evidence>
<feature type="non-terminal residue" evidence="18">
    <location>
        <position position="1"/>
    </location>
</feature>
<dbReference type="Proteomes" id="UP000727407">
    <property type="component" value="Unassembled WGS sequence"/>
</dbReference>
<organism evidence="18 19">
    <name type="scientific">Clarias magur</name>
    <name type="common">Asian catfish</name>
    <name type="synonym">Macropteronotus magur</name>
    <dbReference type="NCBI Taxonomy" id="1594786"/>
    <lineage>
        <taxon>Eukaryota</taxon>
        <taxon>Metazoa</taxon>
        <taxon>Chordata</taxon>
        <taxon>Craniata</taxon>
        <taxon>Vertebrata</taxon>
        <taxon>Euteleostomi</taxon>
        <taxon>Actinopterygii</taxon>
        <taxon>Neopterygii</taxon>
        <taxon>Teleostei</taxon>
        <taxon>Ostariophysi</taxon>
        <taxon>Siluriformes</taxon>
        <taxon>Clariidae</taxon>
        <taxon>Clarias</taxon>
    </lineage>
</organism>
<dbReference type="OrthoDB" id="5951731at2759"/>
<comment type="cofactor">
    <cofactor evidence="1">
        <name>Zn(2+)</name>
        <dbReference type="ChEBI" id="CHEBI:29105"/>
    </cofactor>
</comment>
<evidence type="ECO:0000256" key="10">
    <source>
        <dbReference type="PROSITE-ProRule" id="PRU00068"/>
    </source>
</evidence>
<evidence type="ECO:0000259" key="16">
    <source>
        <dbReference type="PROSITE" id="PS50214"/>
    </source>
</evidence>
<comment type="caution">
    <text evidence="18">The sequence shown here is derived from an EMBL/GenBank/DDBJ whole genome shotgun (WGS) entry which is preliminary data.</text>
</comment>
<keyword evidence="3 14" id="KW-0812">Transmembrane</keyword>
<dbReference type="InterPro" id="IPR002870">
    <property type="entry name" value="Peptidase_M12B_N"/>
</dbReference>
<feature type="binding site" evidence="12">
    <location>
        <position position="320"/>
    </location>
    <ligand>
        <name>Zn(2+)</name>
        <dbReference type="ChEBI" id="CHEBI:29105"/>
        <note>catalytic</note>
    </ligand>
</feature>
<feature type="binding site" evidence="12">
    <location>
        <position position="310"/>
    </location>
    <ligand>
        <name>Zn(2+)</name>
        <dbReference type="ChEBI" id="CHEBI:29105"/>
        <note>catalytic</note>
    </ligand>
</feature>
<keyword evidence="8 14" id="KW-0472">Membrane</keyword>
<dbReference type="InterPro" id="IPR024079">
    <property type="entry name" value="MetalloPept_cat_dom_sf"/>
</dbReference>
<dbReference type="InterPro" id="IPR006586">
    <property type="entry name" value="ADAM_Cys-rich"/>
</dbReference>
<evidence type="ECO:0000256" key="8">
    <source>
        <dbReference type="ARBA" id="ARBA00023136"/>
    </source>
</evidence>
<evidence type="ECO:0000256" key="4">
    <source>
        <dbReference type="ARBA" id="ARBA00022723"/>
    </source>
</evidence>
<evidence type="ECO:0000256" key="13">
    <source>
        <dbReference type="SAM" id="MobiDB-lite"/>
    </source>
</evidence>
<dbReference type="PANTHER" id="PTHR11905:SF32">
    <property type="entry name" value="DISINTEGRIN AND METALLOPROTEINASE DOMAIN-CONTAINING PROTEIN 28"/>
    <property type="match status" value="1"/>
</dbReference>
<dbReference type="SUPFAM" id="SSF55486">
    <property type="entry name" value="Metalloproteases ('zincins'), catalytic domain"/>
    <property type="match status" value="1"/>
</dbReference>
<evidence type="ECO:0000256" key="6">
    <source>
        <dbReference type="ARBA" id="ARBA00022833"/>
    </source>
</evidence>
<dbReference type="InterPro" id="IPR001590">
    <property type="entry name" value="Peptidase_M12B"/>
</dbReference>
<dbReference type="InterPro" id="IPR036436">
    <property type="entry name" value="Disintegrin_dom_sf"/>
</dbReference>
<keyword evidence="19" id="KW-1185">Reference proteome</keyword>
<evidence type="ECO:0000256" key="3">
    <source>
        <dbReference type="ARBA" id="ARBA00022692"/>
    </source>
</evidence>
<evidence type="ECO:0000256" key="9">
    <source>
        <dbReference type="ARBA" id="ARBA00023157"/>
    </source>
</evidence>
<keyword evidence="4 12" id="KW-0479">Metal-binding</keyword>
<feature type="binding site" evidence="12">
    <location>
        <position position="314"/>
    </location>
    <ligand>
        <name>Zn(2+)</name>
        <dbReference type="ChEBI" id="CHEBI:29105"/>
        <note>catalytic</note>
    </ligand>
</feature>
<dbReference type="PROSITE" id="PS01186">
    <property type="entry name" value="EGF_2"/>
    <property type="match status" value="1"/>
</dbReference>
<feature type="disulfide bond" evidence="12">
    <location>
        <begin position="325"/>
        <end position="349"/>
    </location>
</feature>
<proteinExistence type="predicted"/>
<feature type="non-terminal residue" evidence="18">
    <location>
        <position position="737"/>
    </location>
</feature>
<evidence type="ECO:0000256" key="1">
    <source>
        <dbReference type="ARBA" id="ARBA00001947"/>
    </source>
</evidence>
<feature type="active site" evidence="12">
    <location>
        <position position="311"/>
    </location>
</feature>
<dbReference type="PROSITE" id="PS50026">
    <property type="entry name" value="EGF_3"/>
    <property type="match status" value="1"/>
</dbReference>
<name>A0A8J4WW72_CLAMG</name>
<dbReference type="CDD" id="cd04269">
    <property type="entry name" value="ZnMc_adamalysin_II_like"/>
    <property type="match status" value="1"/>
</dbReference>
<dbReference type="Pfam" id="PF08516">
    <property type="entry name" value="ADAM_CR"/>
    <property type="match status" value="1"/>
</dbReference>
<feature type="domain" description="Peptidase M12B" evidence="17">
    <location>
        <begin position="175"/>
        <end position="370"/>
    </location>
</feature>
<dbReference type="FunFam" id="3.40.390.10:FF:000002">
    <property type="entry name" value="Disintegrin and metalloproteinase domain-containing protein 22"/>
    <property type="match status" value="1"/>
</dbReference>
<dbReference type="PRINTS" id="PR00289">
    <property type="entry name" value="DISINTEGRIN"/>
</dbReference>
<dbReference type="GO" id="GO:0004222">
    <property type="term" value="F:metalloendopeptidase activity"/>
    <property type="evidence" value="ECO:0007669"/>
    <property type="project" value="InterPro"/>
</dbReference>
<feature type="region of interest" description="Disordered" evidence="13">
    <location>
        <begin position="692"/>
        <end position="737"/>
    </location>
</feature>
<evidence type="ECO:0000313" key="19">
    <source>
        <dbReference type="Proteomes" id="UP000727407"/>
    </source>
</evidence>
<dbReference type="PROSITE" id="PS50214">
    <property type="entry name" value="DISINTEGRIN_2"/>
    <property type="match status" value="1"/>
</dbReference>
<dbReference type="Gene3D" id="4.10.70.10">
    <property type="entry name" value="Disintegrin domain"/>
    <property type="match status" value="1"/>
</dbReference>
<keyword evidence="7 14" id="KW-1133">Transmembrane helix</keyword>
<dbReference type="InterPro" id="IPR001762">
    <property type="entry name" value="Disintegrin_dom"/>
</dbReference>
<evidence type="ECO:0000256" key="11">
    <source>
        <dbReference type="PROSITE-ProRule" id="PRU00076"/>
    </source>
</evidence>
<comment type="subcellular location">
    <subcellularLocation>
        <location evidence="2">Membrane</location>
        <topology evidence="2">Single-pass type I membrane protein</topology>
    </subcellularLocation>
</comment>
<comment type="caution">
    <text evidence="11">Lacks conserved residue(s) required for the propagation of feature annotation.</text>
</comment>
<evidence type="ECO:0000259" key="17">
    <source>
        <dbReference type="PROSITE" id="PS50215"/>
    </source>
</evidence>
<keyword evidence="9 11" id="KW-1015">Disulfide bond</keyword>
<accession>A0A8J4WW72</accession>
<feature type="disulfide bond" evidence="11">
    <location>
        <begin position="618"/>
        <end position="627"/>
    </location>
</feature>
<dbReference type="InterPro" id="IPR034027">
    <property type="entry name" value="Reprolysin_adamalysin"/>
</dbReference>
<evidence type="ECO:0000259" key="15">
    <source>
        <dbReference type="PROSITE" id="PS50026"/>
    </source>
</evidence>
<feature type="compositionally biased region" description="Pro residues" evidence="13">
    <location>
        <begin position="711"/>
        <end position="724"/>
    </location>
</feature>
<keyword evidence="6 12" id="KW-0862">Zinc</keyword>
<evidence type="ECO:0000313" key="18">
    <source>
        <dbReference type="EMBL" id="KAF5894119.1"/>
    </source>
</evidence>
<dbReference type="SMART" id="SM00608">
    <property type="entry name" value="ACR"/>
    <property type="match status" value="1"/>
</dbReference>
<feature type="disulfide bond" evidence="12">
    <location>
        <begin position="327"/>
        <end position="332"/>
    </location>
</feature>
<dbReference type="GO" id="GO:0006508">
    <property type="term" value="P:proteolysis"/>
    <property type="evidence" value="ECO:0007669"/>
    <property type="project" value="InterPro"/>
</dbReference>
<dbReference type="GO" id="GO:0005886">
    <property type="term" value="C:plasma membrane"/>
    <property type="evidence" value="ECO:0007669"/>
    <property type="project" value="TreeGrafter"/>
</dbReference>
<feature type="transmembrane region" description="Helical" evidence="14">
    <location>
        <begin position="645"/>
        <end position="667"/>
    </location>
</feature>
<dbReference type="Gene3D" id="3.40.390.10">
    <property type="entry name" value="Collagenase (Catalytic Domain)"/>
    <property type="match status" value="1"/>
</dbReference>
<evidence type="ECO:0000256" key="12">
    <source>
        <dbReference type="PROSITE-ProRule" id="PRU00276"/>
    </source>
</evidence>
<dbReference type="GO" id="GO:0046872">
    <property type="term" value="F:metal ion binding"/>
    <property type="evidence" value="ECO:0007669"/>
    <property type="project" value="UniProtKB-KW"/>
</dbReference>
<evidence type="ECO:0000256" key="14">
    <source>
        <dbReference type="SAM" id="Phobius"/>
    </source>
</evidence>
<keyword evidence="11" id="KW-0245">EGF-like domain</keyword>
<protein>
    <submittedName>
        <fullName evidence="18">Zinc metalloproteinase-disintegrin-like batroxstatin-1</fullName>
    </submittedName>
</protein>
<dbReference type="EMBL" id="QNUK01000391">
    <property type="protein sequence ID" value="KAF5894119.1"/>
    <property type="molecule type" value="Genomic_DNA"/>
</dbReference>
<gene>
    <name evidence="18" type="ORF">DAT39_016179</name>
</gene>
<dbReference type="PROSITE" id="PS00427">
    <property type="entry name" value="DISINTEGRIN_1"/>
    <property type="match status" value="1"/>
</dbReference>
<feature type="domain" description="EGF-like" evidence="15">
    <location>
        <begin position="596"/>
        <end position="628"/>
    </location>
</feature>
<evidence type="ECO:0000256" key="5">
    <source>
        <dbReference type="ARBA" id="ARBA00022801"/>
    </source>
</evidence>
<sequence>CFTLDGVQVYEVVKPIRLHDLHKRDLEARPATVKYAMSLGGRPVEMHLQKNDDFLTGDYTETYYADDGTPVTTTPRELDLCYYHGKIMNESNSVVSLSTCDGLRGYFQMAEQRYLIEPLSEDTDGDHAVIKYEDATNTPAVCGVTNTTWEDAVLPPLTKKSKSRSFGLTLLQQQKYNEIILVADNRMFKKMNSDINSVRKRIFEIVNFVNVVYKELNTFIALIGLEVWTDSDKIVVTAPAGETLDKFTAWRNSVLMKNLKHDNAHLITGIDFEGTTVGLAFIGTLCSGHSTGVTQDHNSRAIAVAATLAHEMGHNLGMNHDTSSCTCIKTSCIMTAALTYTIPELFSSCSVNSYEQFLNSRNPECLFNKPQAKDLIQPPVCGNGFKETGEECDCGSATECKNPCCNATTCRLTAGSICADGECCKDCKIVDDHQICRAKRDECDLPEYCTGYSSSCPEDDFSQNGLPCNNNNGYCYNGQCPQWQTQCIKMWGASAVVGGDFCFSQNTRGLYYAYCTRPANDQYIGCQKQDVKCGKLFCEQGQDSPNYGRLVQFGSCKATFYGDRDTDFGQVDTGTKCGDEKVCSQNQCVSLEVAYIAANCSDKCLGRGVCNHKRECSCDPGWLPPNCNKTSGVHIDNYGPTGMRIAIAVIVCIVLGAILIGLAIGFLKLRKRRPRQTGVQVVVKDSADNIYPNQPRAPLPHQLQSTAIRPKGPPPPPPIKPSAPPLTLHTDFRAAQK</sequence>
<dbReference type="InterPro" id="IPR018358">
    <property type="entry name" value="Disintegrin_CS"/>
</dbReference>
<dbReference type="PANTHER" id="PTHR11905">
    <property type="entry name" value="ADAM A DISINTEGRIN AND METALLOPROTEASE DOMAIN"/>
    <property type="match status" value="1"/>
</dbReference>
<dbReference type="SMART" id="SM00050">
    <property type="entry name" value="DISIN"/>
    <property type="match status" value="1"/>
</dbReference>
<feature type="disulfide bond" evidence="11">
    <location>
        <begin position="600"/>
        <end position="610"/>
    </location>
</feature>
<dbReference type="InterPro" id="IPR000742">
    <property type="entry name" value="EGF"/>
</dbReference>
<dbReference type="Pfam" id="PF00200">
    <property type="entry name" value="Disintegrin"/>
    <property type="match status" value="1"/>
</dbReference>
<feature type="domain" description="Disintegrin" evidence="16">
    <location>
        <begin position="378"/>
        <end position="464"/>
    </location>
</feature>
<dbReference type="SUPFAM" id="SSF57552">
    <property type="entry name" value="Blood coagulation inhibitor (disintegrin)"/>
    <property type="match status" value="1"/>
</dbReference>
<dbReference type="PROSITE" id="PS50215">
    <property type="entry name" value="ADAM_MEPRO"/>
    <property type="match status" value="1"/>
</dbReference>